<keyword evidence="4" id="KW-1185">Reference proteome</keyword>
<sequence length="188" mass="19899">MRRRALLLALTGLVPLPGLAQEQNPDRQQRRPQRRPANRPAAAAPPPPPALPTTPAPPPAPPAPPPRPALPPIPLPAGFFALPGGGWRMQMPPQADSIPQGYRTALAALARRLSETTQGRVSILAQVTDTGQENSFLRRLALARGLSAKEIMLGGGLAATRIDVRPLGMRSPPLDAVDIYPPGVPAPR</sequence>
<evidence type="ECO:0008006" key="5">
    <source>
        <dbReference type="Google" id="ProtNLM"/>
    </source>
</evidence>
<keyword evidence="2" id="KW-0732">Signal</keyword>
<feature type="chain" id="PRO_5019149466" description="OmpA-like domain-containing protein" evidence="2">
    <location>
        <begin position="21"/>
        <end position="188"/>
    </location>
</feature>
<evidence type="ECO:0000256" key="1">
    <source>
        <dbReference type="SAM" id="MobiDB-lite"/>
    </source>
</evidence>
<proteinExistence type="predicted"/>
<dbReference type="RefSeq" id="WP_127789230.1">
    <property type="nucleotide sequence ID" value="NZ_SACL01000008.1"/>
</dbReference>
<evidence type="ECO:0000313" key="3">
    <source>
        <dbReference type="EMBL" id="RVT91901.1"/>
    </source>
</evidence>
<organism evidence="3 4">
    <name type="scientific">Rhodovarius crocodyli</name>
    <dbReference type="NCBI Taxonomy" id="1979269"/>
    <lineage>
        <taxon>Bacteria</taxon>
        <taxon>Pseudomonadati</taxon>
        <taxon>Pseudomonadota</taxon>
        <taxon>Alphaproteobacteria</taxon>
        <taxon>Acetobacterales</taxon>
        <taxon>Roseomonadaceae</taxon>
        <taxon>Rhodovarius</taxon>
    </lineage>
</organism>
<dbReference type="EMBL" id="SACL01000008">
    <property type="protein sequence ID" value="RVT91901.1"/>
    <property type="molecule type" value="Genomic_DNA"/>
</dbReference>
<feature type="region of interest" description="Disordered" evidence="1">
    <location>
        <begin position="12"/>
        <end position="75"/>
    </location>
</feature>
<reference evidence="3 4" key="1">
    <citation type="submission" date="2019-01" db="EMBL/GenBank/DDBJ databases">
        <authorList>
            <person name="Chen W.-M."/>
        </authorList>
    </citation>
    <scope>NUCLEOTIDE SEQUENCE [LARGE SCALE GENOMIC DNA]</scope>
    <source>
        <strain evidence="3 4">CCP-6</strain>
    </source>
</reference>
<evidence type="ECO:0000256" key="2">
    <source>
        <dbReference type="SAM" id="SignalP"/>
    </source>
</evidence>
<accession>A0A437M2H5</accession>
<dbReference type="OrthoDB" id="7280780at2"/>
<feature type="compositionally biased region" description="Pro residues" evidence="1">
    <location>
        <begin position="43"/>
        <end position="75"/>
    </location>
</feature>
<comment type="caution">
    <text evidence="3">The sequence shown here is derived from an EMBL/GenBank/DDBJ whole genome shotgun (WGS) entry which is preliminary data.</text>
</comment>
<feature type="signal peptide" evidence="2">
    <location>
        <begin position="1"/>
        <end position="20"/>
    </location>
</feature>
<dbReference type="AlphaFoldDB" id="A0A437M2H5"/>
<name>A0A437M2H5_9PROT</name>
<gene>
    <name evidence="3" type="ORF">EOD42_19360</name>
</gene>
<evidence type="ECO:0000313" key="4">
    <source>
        <dbReference type="Proteomes" id="UP000282957"/>
    </source>
</evidence>
<dbReference type="Proteomes" id="UP000282957">
    <property type="component" value="Unassembled WGS sequence"/>
</dbReference>
<protein>
    <recommendedName>
        <fullName evidence="5">OmpA-like domain-containing protein</fullName>
    </recommendedName>
</protein>